<dbReference type="VEuPathDB" id="VectorBase:SCAU003137"/>
<keyword evidence="1" id="KW-0479">Metal-binding</keyword>
<organism evidence="8 9">
    <name type="scientific">Stomoxys calcitrans</name>
    <name type="common">Stable fly</name>
    <name type="synonym">Conops calcitrans</name>
    <dbReference type="NCBI Taxonomy" id="35570"/>
    <lineage>
        <taxon>Eukaryota</taxon>
        <taxon>Metazoa</taxon>
        <taxon>Ecdysozoa</taxon>
        <taxon>Arthropoda</taxon>
        <taxon>Hexapoda</taxon>
        <taxon>Insecta</taxon>
        <taxon>Pterygota</taxon>
        <taxon>Neoptera</taxon>
        <taxon>Endopterygota</taxon>
        <taxon>Diptera</taxon>
        <taxon>Brachycera</taxon>
        <taxon>Muscomorpha</taxon>
        <taxon>Muscoidea</taxon>
        <taxon>Muscidae</taxon>
        <taxon>Stomoxys</taxon>
    </lineage>
</organism>
<feature type="compositionally biased region" description="Basic and acidic residues" evidence="5">
    <location>
        <begin position="51"/>
        <end position="64"/>
    </location>
</feature>
<dbReference type="Proteomes" id="UP000095300">
    <property type="component" value="Unassembled WGS sequence"/>
</dbReference>
<feature type="region of interest" description="Disordered" evidence="5">
    <location>
        <begin position="536"/>
        <end position="558"/>
    </location>
</feature>
<dbReference type="Pfam" id="PF17820">
    <property type="entry name" value="PDZ_6"/>
    <property type="match status" value="1"/>
</dbReference>
<dbReference type="InterPro" id="IPR036034">
    <property type="entry name" value="PDZ_sf"/>
</dbReference>
<feature type="domain" description="RING-type" evidence="6">
    <location>
        <begin position="198"/>
        <end position="233"/>
    </location>
</feature>
<dbReference type="SUPFAM" id="SSF57850">
    <property type="entry name" value="RING/U-box"/>
    <property type="match status" value="1"/>
</dbReference>
<evidence type="ECO:0000256" key="4">
    <source>
        <dbReference type="PROSITE-ProRule" id="PRU00175"/>
    </source>
</evidence>
<dbReference type="InterPro" id="IPR001478">
    <property type="entry name" value="PDZ"/>
</dbReference>
<dbReference type="EnsemblMetazoa" id="SCAU003137-RA">
    <property type="protein sequence ID" value="SCAU003137-PA"/>
    <property type="gene ID" value="SCAU003137"/>
</dbReference>
<dbReference type="PROSITE" id="PS50089">
    <property type="entry name" value="ZF_RING_2"/>
    <property type="match status" value="1"/>
</dbReference>
<dbReference type="KEGG" id="scac:106086452"/>
<dbReference type="OrthoDB" id="10009200at2759"/>
<dbReference type="GO" id="GO:0043161">
    <property type="term" value="P:proteasome-mediated ubiquitin-dependent protein catabolic process"/>
    <property type="evidence" value="ECO:0007669"/>
    <property type="project" value="TreeGrafter"/>
</dbReference>
<dbReference type="Gene3D" id="2.30.42.10">
    <property type="match status" value="1"/>
</dbReference>
<dbReference type="Pfam" id="PF21362">
    <property type="entry name" value="Sina_RING"/>
    <property type="match status" value="1"/>
</dbReference>
<evidence type="ECO:0000256" key="1">
    <source>
        <dbReference type="ARBA" id="ARBA00022723"/>
    </source>
</evidence>
<keyword evidence="9" id="KW-1185">Reference proteome</keyword>
<dbReference type="PROSITE" id="PS50106">
    <property type="entry name" value="PDZ"/>
    <property type="match status" value="1"/>
</dbReference>
<evidence type="ECO:0000256" key="3">
    <source>
        <dbReference type="ARBA" id="ARBA00022833"/>
    </source>
</evidence>
<dbReference type="InterPro" id="IPR049548">
    <property type="entry name" value="Sina-like_RING"/>
</dbReference>
<feature type="compositionally biased region" description="Polar residues" evidence="5">
    <location>
        <begin position="300"/>
        <end position="325"/>
    </location>
</feature>
<evidence type="ECO:0000313" key="9">
    <source>
        <dbReference type="Proteomes" id="UP000095300"/>
    </source>
</evidence>
<dbReference type="STRING" id="35570.A0A1I8NY82"/>
<sequence length="620" mass="68873">MISEQNNVELLSIKMKTMCHMDSEIKVKSEQNLKLHTGFKRQRSSKITAEGQKEQHQHHSNDHNTDDDDAEDDHYESVVRLLHIDKTPNGSCGFHLTRTKWDPYPWVSGVDCFTPAAQIGLQVGDCVLEVNGYDVLGLRITEIAKLVKSSEAQVTLLLWNSKCNSDDCSQESLCAAPMPRSLQRLSAVVQCVLSVLECPVCLDTITPPAMQCQNGHLLCVHCRIRAESCPVCRDRYYPRPALIAEQLQTAITNAFNLCRNEDKVRQKIFGRHNRQLQMVKTTLACTAAWRRRQLHKSEETLSSASMELAQATSQQGEEANTTTDSAGRIAIQKDNTKPSRTCNKFLTKLLKFKAFSMENLANENPTTAPWATTNNSTGGAMLRTVLEDSAADTWENGTQHRQCQANTNQFDNFIATTVRESNHLSLSPMMTMGMTTSSHQHPTADNKHWGHINSNSDCRKQMFSNGIRHFSLSSNDLTTNPTSTPTAMATSGGKSMETLKPTPSPLATNSATMRNANSISPIWYRQRPYRKYNNYSAQSLPPRALRPEPEEPLKSDDIESSLDKDDICHHATDTAADDAVNDDEITSDFVSLHNSTASTISLKSSSLSSASPCTDSGINF</sequence>
<accession>A0A1I8NY82</accession>
<dbReference type="InterPro" id="IPR004162">
    <property type="entry name" value="SINA-like_animal"/>
</dbReference>
<dbReference type="InterPro" id="IPR013083">
    <property type="entry name" value="Znf_RING/FYVE/PHD"/>
</dbReference>
<dbReference type="CDD" id="cd16571">
    <property type="entry name" value="RING-HC_SIAHs"/>
    <property type="match status" value="1"/>
</dbReference>
<dbReference type="AlphaFoldDB" id="A0A1I8NY82"/>
<proteinExistence type="predicted"/>
<dbReference type="PANTHER" id="PTHR45877:SF2">
    <property type="entry name" value="E3 UBIQUITIN-PROTEIN LIGASE SINA-RELATED"/>
    <property type="match status" value="1"/>
</dbReference>
<dbReference type="SMART" id="SM00228">
    <property type="entry name" value="PDZ"/>
    <property type="match status" value="1"/>
</dbReference>
<dbReference type="SUPFAM" id="SSF50156">
    <property type="entry name" value="PDZ domain-like"/>
    <property type="match status" value="1"/>
</dbReference>
<keyword evidence="2 4" id="KW-0863">Zinc-finger</keyword>
<evidence type="ECO:0008006" key="10">
    <source>
        <dbReference type="Google" id="ProtNLM"/>
    </source>
</evidence>
<dbReference type="PANTHER" id="PTHR45877">
    <property type="entry name" value="E3 UBIQUITIN-PROTEIN LIGASE SIAH2"/>
    <property type="match status" value="1"/>
</dbReference>
<name>A0A1I8NY82_STOCA</name>
<feature type="domain" description="PDZ" evidence="7">
    <location>
        <begin position="81"/>
        <end position="162"/>
    </location>
</feature>
<dbReference type="GO" id="GO:0031624">
    <property type="term" value="F:ubiquitin conjugating enzyme binding"/>
    <property type="evidence" value="ECO:0007669"/>
    <property type="project" value="TreeGrafter"/>
</dbReference>
<evidence type="ECO:0000313" key="8">
    <source>
        <dbReference type="EnsemblMetazoa" id="SCAU003137-PA"/>
    </source>
</evidence>
<feature type="region of interest" description="Disordered" evidence="5">
    <location>
        <begin position="38"/>
        <end position="71"/>
    </location>
</feature>
<reference evidence="8" key="1">
    <citation type="submission" date="2020-05" db="UniProtKB">
        <authorList>
            <consortium name="EnsemblMetazoa"/>
        </authorList>
    </citation>
    <scope>IDENTIFICATION</scope>
    <source>
        <strain evidence="8">USDA</strain>
    </source>
</reference>
<dbReference type="Gene3D" id="3.30.40.10">
    <property type="entry name" value="Zinc/RING finger domain, C3HC4 (zinc finger)"/>
    <property type="match status" value="1"/>
</dbReference>
<feature type="region of interest" description="Disordered" evidence="5">
    <location>
        <begin position="474"/>
        <end position="499"/>
    </location>
</feature>
<feature type="region of interest" description="Disordered" evidence="5">
    <location>
        <begin position="296"/>
        <end position="334"/>
    </location>
</feature>
<evidence type="ECO:0000256" key="2">
    <source>
        <dbReference type="ARBA" id="ARBA00022771"/>
    </source>
</evidence>
<feature type="compositionally biased region" description="Polar residues" evidence="5">
    <location>
        <begin position="474"/>
        <end position="493"/>
    </location>
</feature>
<keyword evidence="3" id="KW-0862">Zinc</keyword>
<dbReference type="InterPro" id="IPR041489">
    <property type="entry name" value="PDZ_6"/>
</dbReference>
<feature type="compositionally biased region" description="Basic and acidic residues" evidence="5">
    <location>
        <begin position="545"/>
        <end position="558"/>
    </location>
</feature>
<gene>
    <name evidence="8" type="primary">106086452</name>
</gene>
<dbReference type="GO" id="GO:0008270">
    <property type="term" value="F:zinc ion binding"/>
    <property type="evidence" value="ECO:0007669"/>
    <property type="project" value="UniProtKB-KW"/>
</dbReference>
<protein>
    <recommendedName>
        <fullName evidence="10">RING-type domain-containing protein</fullName>
    </recommendedName>
</protein>
<evidence type="ECO:0000256" key="5">
    <source>
        <dbReference type="SAM" id="MobiDB-lite"/>
    </source>
</evidence>
<evidence type="ECO:0000259" key="7">
    <source>
        <dbReference type="PROSITE" id="PS50106"/>
    </source>
</evidence>
<dbReference type="GO" id="GO:0061630">
    <property type="term" value="F:ubiquitin protein ligase activity"/>
    <property type="evidence" value="ECO:0007669"/>
    <property type="project" value="TreeGrafter"/>
</dbReference>
<dbReference type="GO" id="GO:0005737">
    <property type="term" value="C:cytoplasm"/>
    <property type="evidence" value="ECO:0007669"/>
    <property type="project" value="TreeGrafter"/>
</dbReference>
<evidence type="ECO:0000259" key="6">
    <source>
        <dbReference type="PROSITE" id="PS50089"/>
    </source>
</evidence>
<dbReference type="InterPro" id="IPR001841">
    <property type="entry name" value="Znf_RING"/>
</dbReference>